<organism evidence="15 16">
    <name type="scientific">Branchiostoma floridae</name>
    <name type="common">Florida lancelet</name>
    <name type="synonym">Amphioxus</name>
    <dbReference type="NCBI Taxonomy" id="7739"/>
    <lineage>
        <taxon>Eukaryota</taxon>
        <taxon>Metazoa</taxon>
        <taxon>Chordata</taxon>
        <taxon>Cephalochordata</taxon>
        <taxon>Leptocardii</taxon>
        <taxon>Amphioxiformes</taxon>
        <taxon>Branchiostomatidae</taxon>
        <taxon>Branchiostoma</taxon>
    </lineage>
</organism>
<keyword evidence="15" id="KW-1185">Reference proteome</keyword>
<evidence type="ECO:0000256" key="11">
    <source>
        <dbReference type="ARBA" id="ARBA00043906"/>
    </source>
</evidence>
<dbReference type="SUPFAM" id="SSF48264">
    <property type="entry name" value="Cytochrome P450"/>
    <property type="match status" value="1"/>
</dbReference>
<dbReference type="InterPro" id="IPR002401">
    <property type="entry name" value="Cyt_P450_E_grp-I"/>
</dbReference>
<evidence type="ECO:0000256" key="3">
    <source>
        <dbReference type="ARBA" id="ARBA00010617"/>
    </source>
</evidence>
<keyword evidence="6" id="KW-0256">Endoplasmic reticulum</keyword>
<evidence type="ECO:0000256" key="4">
    <source>
        <dbReference type="ARBA" id="ARBA00022617"/>
    </source>
</evidence>
<evidence type="ECO:0000256" key="7">
    <source>
        <dbReference type="ARBA" id="ARBA00023002"/>
    </source>
</evidence>
<comment type="function">
    <text evidence="11">Cytochromes P450 are a group of heme-thiolate monooxygenases. They oxidize a variety of structurally unrelated compounds, including steroids, fatty acids, and xenobiotics.</text>
</comment>
<dbReference type="GO" id="GO:0005506">
    <property type="term" value="F:iron ion binding"/>
    <property type="evidence" value="ECO:0007669"/>
    <property type="project" value="InterPro"/>
</dbReference>
<dbReference type="GO" id="GO:0008395">
    <property type="term" value="F:steroid hydroxylase activity"/>
    <property type="evidence" value="ECO:0000318"/>
    <property type="project" value="GO_Central"/>
</dbReference>
<reference evidence="15" key="1">
    <citation type="journal article" date="2020" name="Nat. Ecol. Evol.">
        <title>Deeply conserved synteny resolves early events in vertebrate evolution.</title>
        <authorList>
            <person name="Simakov O."/>
            <person name="Marletaz F."/>
            <person name="Yue J.X."/>
            <person name="O'Connell B."/>
            <person name="Jenkins J."/>
            <person name="Brandt A."/>
            <person name="Calef R."/>
            <person name="Tung C.H."/>
            <person name="Huang T.K."/>
            <person name="Schmutz J."/>
            <person name="Satoh N."/>
            <person name="Yu J.K."/>
            <person name="Putnam N.H."/>
            <person name="Green R.E."/>
            <person name="Rokhsar D.S."/>
        </authorList>
    </citation>
    <scope>NUCLEOTIDE SEQUENCE [LARGE SCALE GENOMIC DNA]</scope>
    <source>
        <strain evidence="15">S238N-H82</strain>
    </source>
</reference>
<gene>
    <name evidence="16" type="primary">LOC118424459</name>
</gene>
<dbReference type="PRINTS" id="PR00463">
    <property type="entry name" value="EP450I"/>
</dbReference>
<keyword evidence="14" id="KW-1133">Transmembrane helix</keyword>
<dbReference type="GO" id="GO:0016705">
    <property type="term" value="F:oxidoreductase activity, acting on paired donors, with incorporation or reduction of molecular oxygen"/>
    <property type="evidence" value="ECO:0007669"/>
    <property type="project" value="InterPro"/>
</dbReference>
<dbReference type="Proteomes" id="UP000001554">
    <property type="component" value="Chromosome 10"/>
</dbReference>
<evidence type="ECO:0000256" key="1">
    <source>
        <dbReference type="ARBA" id="ARBA00001971"/>
    </source>
</evidence>
<evidence type="ECO:0000256" key="8">
    <source>
        <dbReference type="ARBA" id="ARBA00023004"/>
    </source>
</evidence>
<dbReference type="OMA" id="SKNATHF"/>
<dbReference type="InterPro" id="IPR050705">
    <property type="entry name" value="Cytochrome_P450_3A"/>
</dbReference>
<dbReference type="InterPro" id="IPR017972">
    <property type="entry name" value="Cyt_P450_CS"/>
</dbReference>
<dbReference type="PANTHER" id="PTHR24302">
    <property type="entry name" value="CYTOCHROME P450 FAMILY 3"/>
    <property type="match status" value="1"/>
</dbReference>
<evidence type="ECO:0000256" key="6">
    <source>
        <dbReference type="ARBA" id="ARBA00022824"/>
    </source>
</evidence>
<feature type="transmembrane region" description="Helical" evidence="14">
    <location>
        <begin position="207"/>
        <end position="224"/>
    </location>
</feature>
<keyword evidence="5 12" id="KW-0479">Metal-binding</keyword>
<dbReference type="PRINTS" id="PR00385">
    <property type="entry name" value="P450"/>
</dbReference>
<comment type="similarity">
    <text evidence="3 13">Belongs to the cytochrome P450 family.</text>
</comment>
<dbReference type="Pfam" id="PF00067">
    <property type="entry name" value="p450"/>
    <property type="match status" value="1"/>
</dbReference>
<keyword evidence="14" id="KW-0812">Transmembrane</keyword>
<accession>A0A9J7N167</accession>
<evidence type="ECO:0000313" key="15">
    <source>
        <dbReference type="Proteomes" id="UP000001554"/>
    </source>
</evidence>
<evidence type="ECO:0000256" key="12">
    <source>
        <dbReference type="PIRSR" id="PIRSR602401-1"/>
    </source>
</evidence>
<dbReference type="Gene3D" id="1.10.630.10">
    <property type="entry name" value="Cytochrome P450"/>
    <property type="match status" value="1"/>
</dbReference>
<dbReference type="GeneID" id="118424459"/>
<dbReference type="FunFam" id="1.10.630.10:FF:000003">
    <property type="entry name" value="cytochrome P450 3A12-like isoform X2"/>
    <property type="match status" value="1"/>
</dbReference>
<keyword evidence="4 12" id="KW-0349">Heme</keyword>
<keyword evidence="10 14" id="KW-0472">Membrane</keyword>
<evidence type="ECO:0000256" key="2">
    <source>
        <dbReference type="ARBA" id="ARBA00004586"/>
    </source>
</evidence>
<feature type="binding site" description="axial binding residue" evidence="12">
    <location>
        <position position="448"/>
    </location>
    <ligand>
        <name>heme</name>
        <dbReference type="ChEBI" id="CHEBI:30413"/>
    </ligand>
    <ligandPart>
        <name>Fe</name>
        <dbReference type="ChEBI" id="CHEBI:18248"/>
    </ligandPart>
</feature>
<dbReference type="GO" id="GO:0005789">
    <property type="term" value="C:endoplasmic reticulum membrane"/>
    <property type="evidence" value="ECO:0007669"/>
    <property type="project" value="UniProtKB-SubCell"/>
</dbReference>
<reference evidence="16" key="2">
    <citation type="submission" date="2025-08" db="UniProtKB">
        <authorList>
            <consortium name="RefSeq"/>
        </authorList>
    </citation>
    <scope>IDENTIFICATION</scope>
    <source>
        <strain evidence="16">S238N-H82</strain>
        <tissue evidence="16">Testes</tissue>
    </source>
</reference>
<keyword evidence="7 13" id="KW-0560">Oxidoreductase</keyword>
<sequence length="506" mass="57233">MLELLPFSPTWVLVGLCALFLYMYLVWPFSTFKKLGIPGPKPVPLFGHYLEYGKGINIFDQECYQKYNKIYGIFEGRQPILMIGDLDIVKAITVKGINTFTNHRDMPGQGEGKHALFFSKDETWKRLRIAMSPAFSSGKLKQLTVHIERCAEGFVSNLAEDAEHGKVFDVKELCGAFSMDVISSTAFGVEIDSLHNPDHPFVTNAKAIFDISLFNIAFFIMFAFPQLGKFLERFGMTVLPKKPMKFFSEAVDSVMDMRKSNSGDEKPVDFLQLMLKAHNEELDNKASGEVAKQAGVSIKEIKGNAVLFWVAGYDTTANTLTLTAYNLAVDQEAQDRAVQEVDAIIAKRGKLDYESVNELTYLEMCINETLRMFPASQRFDRVCKEDTEVNGLHIPEGTIVTFPVWAIHYDADIWPEPEKFKPERFSKKEKESRDPYAFLPFGAGPRNCLGMRIAMLELKFALAKALQKFRFVTCEKTEIPVRIKNTLGNQIEGEVWLKVEARSPAV</sequence>
<evidence type="ECO:0000256" key="14">
    <source>
        <dbReference type="SAM" id="Phobius"/>
    </source>
</evidence>
<comment type="cofactor">
    <cofactor evidence="1 12">
        <name>heme</name>
        <dbReference type="ChEBI" id="CHEBI:30413"/>
    </cofactor>
</comment>
<evidence type="ECO:0000313" key="16">
    <source>
        <dbReference type="RefSeq" id="XP_035688922.1"/>
    </source>
</evidence>
<evidence type="ECO:0000256" key="5">
    <source>
        <dbReference type="ARBA" id="ARBA00022723"/>
    </source>
</evidence>
<dbReference type="KEGG" id="bfo:118424459"/>
<dbReference type="CDD" id="cd11055">
    <property type="entry name" value="CYP3A-like"/>
    <property type="match status" value="1"/>
</dbReference>
<dbReference type="OrthoDB" id="1470350at2759"/>
<comment type="subcellular location">
    <subcellularLocation>
        <location evidence="2">Endoplasmic reticulum membrane</location>
    </subcellularLocation>
</comment>
<evidence type="ECO:0000256" key="10">
    <source>
        <dbReference type="ARBA" id="ARBA00023136"/>
    </source>
</evidence>
<proteinExistence type="inferred from homology"/>
<protein>
    <submittedName>
        <fullName evidence="16">Cytochrome P450 3A24-like</fullName>
    </submittedName>
</protein>
<keyword evidence="9 13" id="KW-0503">Monooxygenase</keyword>
<evidence type="ECO:0000256" key="9">
    <source>
        <dbReference type="ARBA" id="ARBA00023033"/>
    </source>
</evidence>
<dbReference type="InterPro" id="IPR036396">
    <property type="entry name" value="Cyt_P450_sf"/>
</dbReference>
<dbReference type="InterPro" id="IPR001128">
    <property type="entry name" value="Cyt_P450"/>
</dbReference>
<keyword evidence="8 12" id="KW-0408">Iron</keyword>
<dbReference type="PROSITE" id="PS00086">
    <property type="entry name" value="CYTOCHROME_P450"/>
    <property type="match status" value="1"/>
</dbReference>
<feature type="transmembrane region" description="Helical" evidence="14">
    <location>
        <begin position="6"/>
        <end position="27"/>
    </location>
</feature>
<evidence type="ECO:0000256" key="13">
    <source>
        <dbReference type="RuleBase" id="RU000461"/>
    </source>
</evidence>
<dbReference type="GO" id="GO:0020037">
    <property type="term" value="F:heme binding"/>
    <property type="evidence" value="ECO:0007669"/>
    <property type="project" value="InterPro"/>
</dbReference>
<dbReference type="RefSeq" id="XP_035688922.1">
    <property type="nucleotide sequence ID" value="XM_035833029.1"/>
</dbReference>
<dbReference type="PANTHER" id="PTHR24302:SF15">
    <property type="entry name" value="FATTY-ACID PEROXYGENASE"/>
    <property type="match status" value="1"/>
</dbReference>
<name>A0A9J7N167_BRAFL</name>
<dbReference type="AlphaFoldDB" id="A0A9J7N167"/>